<organism evidence="1">
    <name type="scientific">Clastoptera arizonana</name>
    <name type="common">Arizona spittle bug</name>
    <dbReference type="NCBI Taxonomy" id="38151"/>
    <lineage>
        <taxon>Eukaryota</taxon>
        <taxon>Metazoa</taxon>
        <taxon>Ecdysozoa</taxon>
        <taxon>Arthropoda</taxon>
        <taxon>Hexapoda</taxon>
        <taxon>Insecta</taxon>
        <taxon>Pterygota</taxon>
        <taxon>Neoptera</taxon>
        <taxon>Paraneoptera</taxon>
        <taxon>Hemiptera</taxon>
        <taxon>Auchenorrhyncha</taxon>
        <taxon>Cercopoidea</taxon>
        <taxon>Clastopteridae</taxon>
        <taxon>Clastoptera</taxon>
    </lineage>
</organism>
<evidence type="ECO:0000313" key="1">
    <source>
        <dbReference type="EMBL" id="JAS05605.1"/>
    </source>
</evidence>
<reference evidence="1" key="1">
    <citation type="submission" date="2015-12" db="EMBL/GenBank/DDBJ databases">
        <title>De novo transcriptome assembly of four potential Pierce s Disease insect vectors from Arizona vineyards.</title>
        <authorList>
            <person name="Tassone E.E."/>
        </authorList>
    </citation>
    <scope>NUCLEOTIDE SEQUENCE</scope>
</reference>
<proteinExistence type="predicted"/>
<name>A0A1B6BXC3_9HEMI</name>
<accession>A0A1B6BXC3</accession>
<dbReference type="AlphaFoldDB" id="A0A1B6BXC3"/>
<protein>
    <submittedName>
        <fullName evidence="1">Uncharacterized protein</fullName>
    </submittedName>
</protein>
<feature type="non-terminal residue" evidence="1">
    <location>
        <position position="1"/>
    </location>
</feature>
<sequence length="127" mass="14687">LRVGHRVYADDSVIQKVVKHKFNILTFQHSLKILYFSHSCPIRTELSSSEVTDHRPVVEQPDVRPDHFIPTVPVGDLVHVFHLKSTRERLYLLHGEAVILGQNMILEKHVVGNIVHATQQRFAELRR</sequence>
<feature type="non-terminal residue" evidence="1">
    <location>
        <position position="127"/>
    </location>
</feature>
<gene>
    <name evidence="1" type="ORF">g.1921</name>
</gene>
<dbReference type="EMBL" id="GEDC01031693">
    <property type="protein sequence ID" value="JAS05605.1"/>
    <property type="molecule type" value="Transcribed_RNA"/>
</dbReference>